<dbReference type="GO" id="GO:0009044">
    <property type="term" value="F:xylan 1,4-beta-xylosidase activity"/>
    <property type="evidence" value="ECO:0007669"/>
    <property type="project" value="InterPro"/>
</dbReference>
<gene>
    <name evidence="1" type="ORF">OP10G_2562</name>
</gene>
<reference evidence="1 2" key="1">
    <citation type="journal article" date="2014" name="PLoS ONE">
        <title>The first complete genome sequence of the class fimbriimonadia in the phylum armatimonadetes.</title>
        <authorList>
            <person name="Hu Z.Y."/>
            <person name="Wang Y.Z."/>
            <person name="Im W.T."/>
            <person name="Wang S.Y."/>
            <person name="Zhao G.P."/>
            <person name="Zheng H.J."/>
            <person name="Quan Z.X."/>
        </authorList>
    </citation>
    <scope>NUCLEOTIDE SEQUENCE [LARGE SCALE GENOMIC DNA]</scope>
    <source>
        <strain evidence="1">Gsoil 348</strain>
    </source>
</reference>
<dbReference type="eggNOG" id="COG3170">
    <property type="taxonomic scope" value="Bacteria"/>
</dbReference>
<evidence type="ECO:0000313" key="1">
    <source>
        <dbReference type="EMBL" id="AIE85930.1"/>
    </source>
</evidence>
<dbReference type="OrthoDB" id="6376039at2"/>
<dbReference type="STRING" id="661478.OP10G_2562"/>
<protein>
    <submittedName>
        <fullName evidence="1">Xylosidase b</fullName>
    </submittedName>
</protein>
<dbReference type="InterPro" id="IPR000852">
    <property type="entry name" value="Glyco_hydro_52"/>
</dbReference>
<dbReference type="GO" id="GO:0005975">
    <property type="term" value="P:carbohydrate metabolic process"/>
    <property type="evidence" value="ECO:0007669"/>
    <property type="project" value="InterPro"/>
</dbReference>
<dbReference type="PRINTS" id="PR00845">
    <property type="entry name" value="GLHYDRLASE52"/>
</dbReference>
<dbReference type="Pfam" id="PF03512">
    <property type="entry name" value="Glyco_hydro_52"/>
    <property type="match status" value="1"/>
</dbReference>
<dbReference type="KEGG" id="fgi:OP10G_2562"/>
<dbReference type="RefSeq" id="WP_025225516.1">
    <property type="nucleotide sequence ID" value="NZ_CP007139.1"/>
</dbReference>
<keyword evidence="2" id="KW-1185">Reference proteome</keyword>
<organism evidence="1 2">
    <name type="scientific">Fimbriimonas ginsengisoli Gsoil 348</name>
    <dbReference type="NCBI Taxonomy" id="661478"/>
    <lineage>
        <taxon>Bacteria</taxon>
        <taxon>Bacillati</taxon>
        <taxon>Armatimonadota</taxon>
        <taxon>Fimbriimonadia</taxon>
        <taxon>Fimbriimonadales</taxon>
        <taxon>Fimbriimonadaceae</taxon>
        <taxon>Fimbriimonas</taxon>
    </lineage>
</organism>
<sequence length="706" mass="77855">MSSPFYNSHHSPIGAFATLTIGQKGQTGGLGLELPGPANEGIYVGVEDSEGGRYRALPFFQSSEGRAEDFDVEGLAEFSRSPAIDQFRGEEIERTMGAGIDEWRARDLTFRLISPLRPVPDPDVCEVDALRDAVTPAILAEITVDNRRGGKARRAFFGYQGSDRTVGMRLIDEEGLVGVAQHTTTAIATDDPGVYAGIAFQAEKILQPDCAENLAFLVGNLGLLVGTVQPGEIRTFRFAIGFFREGTATTGLKTRYLYRRFFDSIEEVLRHALARFDTVCRESEGFDARLRRRLSPDRAWMAAQAIRSYFGSTQLLEREDGRPLWVVNEGEYRMMNTFDLTVDQAFFELALNPWTVRNVLDLFVERYSYIDEVRFPGSDESHPGGLAFTHDMGVANAFSRPGYSGYEQSRLNGCFSYMSAEELMNWVLTAGLYDAYTHDFAWAVSQRATFLAALTSLINRDDPDPAARNGVIGLDGARCEGGKEITTYDSLDASLGQARNSLYLAVKGWATYVLLENVLRRLDEPEAADDARVQADRAVRTIAAAADADGLLPAVIGEGIEARTIPAIEALVYPFVLGLPIDPELKKTLGRHLEAVLRPGICKFADGGWKLSSMSRNSWLSKIYLCQFVAERVFGHAPDTEADGAHAGWLRSEENAYYAWSDQMLAGRAVGSRYYPRGVTSVLWIAEGDRPLDQVRELLVGVGAVV</sequence>
<dbReference type="Proteomes" id="UP000027982">
    <property type="component" value="Chromosome"/>
</dbReference>
<dbReference type="AlphaFoldDB" id="A0A068NT28"/>
<proteinExistence type="predicted"/>
<dbReference type="HOGENOM" id="CLU_390212_0_0_0"/>
<dbReference type="EMBL" id="CP007139">
    <property type="protein sequence ID" value="AIE85930.1"/>
    <property type="molecule type" value="Genomic_DNA"/>
</dbReference>
<name>A0A068NT28_FIMGI</name>
<evidence type="ECO:0000313" key="2">
    <source>
        <dbReference type="Proteomes" id="UP000027982"/>
    </source>
</evidence>
<accession>A0A068NT28</accession>